<evidence type="ECO:0000313" key="6">
    <source>
        <dbReference type="Proteomes" id="UP001501057"/>
    </source>
</evidence>
<proteinExistence type="inferred from homology"/>
<comment type="caution">
    <text evidence="5">The sequence shown here is derived from an EMBL/GenBank/DDBJ whole genome shotgun (WGS) entry which is preliminary data.</text>
</comment>
<dbReference type="PANTHER" id="PTHR43827">
    <property type="entry name" value="2,5-DIKETO-D-GLUCONIC ACID REDUCTASE"/>
    <property type="match status" value="1"/>
</dbReference>
<dbReference type="Proteomes" id="UP001501057">
    <property type="component" value="Unassembled WGS sequence"/>
</dbReference>
<evidence type="ECO:0000259" key="4">
    <source>
        <dbReference type="Pfam" id="PF00248"/>
    </source>
</evidence>
<dbReference type="PRINTS" id="PR00069">
    <property type="entry name" value="ALDKETRDTASE"/>
</dbReference>
<dbReference type="Gene3D" id="3.20.20.100">
    <property type="entry name" value="NADP-dependent oxidoreductase domain"/>
    <property type="match status" value="1"/>
</dbReference>
<dbReference type="EMBL" id="BAAAME010000004">
    <property type="protein sequence ID" value="GAA1739671.1"/>
    <property type="molecule type" value="Genomic_DNA"/>
</dbReference>
<comment type="similarity">
    <text evidence="1">Belongs to the aldo/keto reductase family.</text>
</comment>
<dbReference type="PIRSF" id="PIRSF000097">
    <property type="entry name" value="AKR"/>
    <property type="match status" value="1"/>
</dbReference>
<reference evidence="6" key="1">
    <citation type="journal article" date="2019" name="Int. J. Syst. Evol. Microbiol.">
        <title>The Global Catalogue of Microorganisms (GCM) 10K type strain sequencing project: providing services to taxonomists for standard genome sequencing and annotation.</title>
        <authorList>
            <consortium name="The Broad Institute Genomics Platform"/>
            <consortium name="The Broad Institute Genome Sequencing Center for Infectious Disease"/>
            <person name="Wu L."/>
            <person name="Ma J."/>
        </authorList>
    </citation>
    <scope>NUCLEOTIDE SEQUENCE [LARGE SCALE GENOMIC DNA]</scope>
    <source>
        <strain evidence="6">JCM 13518</strain>
    </source>
</reference>
<dbReference type="PROSITE" id="PS00798">
    <property type="entry name" value="ALDOKETO_REDUCTASE_1"/>
    <property type="match status" value="1"/>
</dbReference>
<keyword evidence="6" id="KW-1185">Reference proteome</keyword>
<keyword evidence="3" id="KW-0560">Oxidoreductase</keyword>
<dbReference type="InterPro" id="IPR020471">
    <property type="entry name" value="AKR"/>
</dbReference>
<dbReference type="SUPFAM" id="SSF51430">
    <property type="entry name" value="NAD(P)-linked oxidoreductase"/>
    <property type="match status" value="1"/>
</dbReference>
<protein>
    <submittedName>
        <fullName evidence="5">Aldo/keto reductase</fullName>
    </submittedName>
</protein>
<gene>
    <name evidence="5" type="ORF">GCM10009710_19950</name>
</gene>
<evidence type="ECO:0000256" key="2">
    <source>
        <dbReference type="ARBA" id="ARBA00022857"/>
    </source>
</evidence>
<dbReference type="RefSeq" id="WP_344200774.1">
    <property type="nucleotide sequence ID" value="NZ_BAAAME010000004.1"/>
</dbReference>
<sequence>MTIRDLPLNDSVTIPQLGFGVFQVDPAETQKAVETALEVGYRHIDTARIYGNEEAVGAALKASGLPSSEVFVTTKLWNSDQGTDATLAAFDASLDRLGLDVVDLYLIHWPTPERGLFVDTWKTFEKLHADGRTRAIGVSNFRAQDLQVLADQGLTTPSINQVELHPALTQVSLREYHAANGILTEAWSPLAQGEVLDESVITGIAAAHDASPAQVVLAWHLAIGNVVIPKSVTPSRVAENFAATEVTLTDAEIEQITSLDRGHRTGPDPSTFNRA</sequence>
<dbReference type="InterPro" id="IPR018170">
    <property type="entry name" value="Aldo/ket_reductase_CS"/>
</dbReference>
<dbReference type="PROSITE" id="PS00062">
    <property type="entry name" value="ALDOKETO_REDUCTASE_2"/>
    <property type="match status" value="1"/>
</dbReference>
<accession>A0ABP4VW14</accession>
<dbReference type="InterPro" id="IPR023210">
    <property type="entry name" value="NADP_OxRdtase_dom"/>
</dbReference>
<dbReference type="Pfam" id="PF00248">
    <property type="entry name" value="Aldo_ket_red"/>
    <property type="match status" value="1"/>
</dbReference>
<dbReference type="InterPro" id="IPR036812">
    <property type="entry name" value="NAD(P)_OxRdtase_dom_sf"/>
</dbReference>
<dbReference type="PANTHER" id="PTHR43827:SF3">
    <property type="entry name" value="NADP-DEPENDENT OXIDOREDUCTASE DOMAIN-CONTAINING PROTEIN"/>
    <property type="match status" value="1"/>
</dbReference>
<evidence type="ECO:0000256" key="3">
    <source>
        <dbReference type="ARBA" id="ARBA00023002"/>
    </source>
</evidence>
<organism evidence="5 6">
    <name type="scientific">Aeromicrobium alkaliterrae</name>
    <dbReference type="NCBI Taxonomy" id="302168"/>
    <lineage>
        <taxon>Bacteria</taxon>
        <taxon>Bacillati</taxon>
        <taxon>Actinomycetota</taxon>
        <taxon>Actinomycetes</taxon>
        <taxon>Propionibacteriales</taxon>
        <taxon>Nocardioidaceae</taxon>
        <taxon>Aeromicrobium</taxon>
    </lineage>
</organism>
<feature type="domain" description="NADP-dependent oxidoreductase" evidence="4">
    <location>
        <begin position="23"/>
        <end position="260"/>
    </location>
</feature>
<evidence type="ECO:0000256" key="1">
    <source>
        <dbReference type="ARBA" id="ARBA00007905"/>
    </source>
</evidence>
<keyword evidence="2" id="KW-0521">NADP</keyword>
<evidence type="ECO:0000313" key="5">
    <source>
        <dbReference type="EMBL" id="GAA1739671.1"/>
    </source>
</evidence>
<name>A0ABP4VW14_9ACTN</name>